<keyword evidence="2" id="KW-1185">Reference proteome</keyword>
<dbReference type="Proteomes" id="UP000266313">
    <property type="component" value="Chromosome"/>
</dbReference>
<reference evidence="1 2" key="1">
    <citation type="submission" date="2016-12" db="EMBL/GenBank/DDBJ databases">
        <title>Genome sequencing of Methylocaldum marinum.</title>
        <authorList>
            <person name="Takeuchi M."/>
            <person name="Kamagata Y."/>
            <person name="Hiraoka S."/>
            <person name="Oshima K."/>
            <person name="Hattori M."/>
            <person name="Iwasaki W."/>
        </authorList>
    </citation>
    <scope>NUCLEOTIDE SEQUENCE [LARGE SCALE GENOMIC DNA]</scope>
    <source>
        <strain evidence="1 2">S8</strain>
    </source>
</reference>
<dbReference type="AlphaFoldDB" id="A0A250KLK2"/>
<evidence type="ECO:0000313" key="1">
    <source>
        <dbReference type="EMBL" id="BBA32553.1"/>
    </source>
</evidence>
<sequence length="61" mass="7332">MYNHTPLCWVGEQCRQPAVYDLRKPMNVPGLTGEHRFLCEEHGKRLSKRYRQKYRIGKAQR</sequence>
<dbReference type="RefSeq" id="WP_119628329.1">
    <property type="nucleotide sequence ID" value="NZ_AP017928.1"/>
</dbReference>
<organism evidence="1 2">
    <name type="scientific">Methylocaldum marinum</name>
    <dbReference type="NCBI Taxonomy" id="1432792"/>
    <lineage>
        <taxon>Bacteria</taxon>
        <taxon>Pseudomonadati</taxon>
        <taxon>Pseudomonadota</taxon>
        <taxon>Gammaproteobacteria</taxon>
        <taxon>Methylococcales</taxon>
        <taxon>Methylococcaceae</taxon>
        <taxon>Methylocaldum</taxon>
    </lineage>
</organism>
<evidence type="ECO:0000313" key="2">
    <source>
        <dbReference type="Proteomes" id="UP000266313"/>
    </source>
</evidence>
<gene>
    <name evidence="1" type="ORF">sS8_0588</name>
</gene>
<dbReference type="KEGG" id="mmai:sS8_0588"/>
<proteinExistence type="predicted"/>
<name>A0A250KLK2_9GAMM</name>
<dbReference type="OrthoDB" id="9865687at2"/>
<accession>A0A250KLK2</accession>
<protein>
    <submittedName>
        <fullName evidence="1">Uncharacterized protein</fullName>
    </submittedName>
</protein>
<dbReference type="EMBL" id="AP017928">
    <property type="protein sequence ID" value="BBA32553.1"/>
    <property type="molecule type" value="Genomic_DNA"/>
</dbReference>